<dbReference type="Proteomes" id="UP000248553">
    <property type="component" value="Unassembled WGS sequence"/>
</dbReference>
<dbReference type="OrthoDB" id="702249at2"/>
<dbReference type="RefSeq" id="WP_111479919.1">
    <property type="nucleotide sequence ID" value="NZ_QHKM01000008.1"/>
</dbReference>
<dbReference type="Pfam" id="PF04402">
    <property type="entry name" value="SIMPL"/>
    <property type="match status" value="1"/>
</dbReference>
<dbReference type="EMBL" id="QHKM01000008">
    <property type="protein sequence ID" value="RAK63801.1"/>
    <property type="molecule type" value="Genomic_DNA"/>
</dbReference>
<name>A0A328BBH2_9BACT</name>
<evidence type="ECO:0000256" key="1">
    <source>
        <dbReference type="SAM" id="SignalP"/>
    </source>
</evidence>
<dbReference type="Gene3D" id="3.30.70.2970">
    <property type="entry name" value="Protein of unknown function (DUF541), domain 2"/>
    <property type="match status" value="1"/>
</dbReference>
<comment type="caution">
    <text evidence="2">The sequence shown here is derived from an EMBL/GenBank/DDBJ whole genome shotgun (WGS) entry which is preliminary data.</text>
</comment>
<accession>A0A328BBH2</accession>
<protein>
    <recommendedName>
        <fullName evidence="4">DUF541 domain-containing protein</fullName>
    </recommendedName>
</protein>
<dbReference type="InterPro" id="IPR052022">
    <property type="entry name" value="26kDa_periplasmic_antigen"/>
</dbReference>
<sequence length="244" mass="26438">MRRLAPAFVLSALAACTTVQPLPQSAVPVSRTITVSGYGEVVTYPDLAEITVDVSFAKPKLKEATAETQAVVEQVITASLPFVRSKQDVRASFVSTSKEYAYEKDRQVLKGFSATQSLTIKLTNLNQLEAYIETLLETRINGIRNLSYAHSKGDSLQLEAQTIALRNALATADKMCRTVGAKRGQVLQISEQSTNSSGSMDSPWGEGQSVNMGLYGKGMGGRSFKLTPELMHFRGGVQATIEIQ</sequence>
<feature type="signal peptide" evidence="1">
    <location>
        <begin position="1"/>
        <end position="21"/>
    </location>
</feature>
<organism evidence="2 3">
    <name type="scientific">Hymenobacter edaphi</name>
    <dbReference type="NCBI Taxonomy" id="2211146"/>
    <lineage>
        <taxon>Bacteria</taxon>
        <taxon>Pseudomonadati</taxon>
        <taxon>Bacteroidota</taxon>
        <taxon>Cytophagia</taxon>
        <taxon>Cytophagales</taxon>
        <taxon>Hymenobacteraceae</taxon>
        <taxon>Hymenobacter</taxon>
    </lineage>
</organism>
<evidence type="ECO:0000313" key="3">
    <source>
        <dbReference type="Proteomes" id="UP000248553"/>
    </source>
</evidence>
<dbReference type="PROSITE" id="PS51257">
    <property type="entry name" value="PROKAR_LIPOPROTEIN"/>
    <property type="match status" value="1"/>
</dbReference>
<dbReference type="PANTHER" id="PTHR34387">
    <property type="entry name" value="SLR1258 PROTEIN"/>
    <property type="match status" value="1"/>
</dbReference>
<evidence type="ECO:0000313" key="2">
    <source>
        <dbReference type="EMBL" id="RAK63801.1"/>
    </source>
</evidence>
<keyword evidence="3" id="KW-1185">Reference proteome</keyword>
<proteinExistence type="predicted"/>
<evidence type="ECO:0008006" key="4">
    <source>
        <dbReference type="Google" id="ProtNLM"/>
    </source>
</evidence>
<dbReference type="AlphaFoldDB" id="A0A328BBH2"/>
<dbReference type="GO" id="GO:0006974">
    <property type="term" value="P:DNA damage response"/>
    <property type="evidence" value="ECO:0007669"/>
    <property type="project" value="TreeGrafter"/>
</dbReference>
<keyword evidence="1" id="KW-0732">Signal</keyword>
<dbReference type="PANTHER" id="PTHR34387:SF1">
    <property type="entry name" value="PERIPLASMIC IMMUNOGENIC PROTEIN"/>
    <property type="match status" value="1"/>
</dbReference>
<gene>
    <name evidence="2" type="ORF">DLM85_19825</name>
</gene>
<dbReference type="InterPro" id="IPR007497">
    <property type="entry name" value="SIMPL/DUF541"/>
</dbReference>
<dbReference type="Gene3D" id="3.30.110.170">
    <property type="entry name" value="Protein of unknown function (DUF541), domain 1"/>
    <property type="match status" value="1"/>
</dbReference>
<feature type="chain" id="PRO_5016254095" description="DUF541 domain-containing protein" evidence="1">
    <location>
        <begin position="22"/>
        <end position="244"/>
    </location>
</feature>
<reference evidence="3" key="1">
    <citation type="submission" date="2018-05" db="EMBL/GenBank/DDBJ databases">
        <authorList>
            <person name="Nie L."/>
        </authorList>
    </citation>
    <scope>NUCLEOTIDE SEQUENCE [LARGE SCALE GENOMIC DNA]</scope>
    <source>
        <strain evidence="3">NL</strain>
    </source>
</reference>